<dbReference type="Proteomes" id="UP000435036">
    <property type="component" value="Unassembled WGS sequence"/>
</dbReference>
<dbReference type="PROSITE" id="PS00542">
    <property type="entry name" value="COMPLEX1_30K"/>
    <property type="match status" value="1"/>
</dbReference>
<comment type="similarity">
    <text evidence="1 3 4">Belongs to the complex I 30 kDa subunit family.</text>
</comment>
<evidence type="ECO:0000256" key="1">
    <source>
        <dbReference type="ARBA" id="ARBA00007569"/>
    </source>
</evidence>
<dbReference type="EC" id="7.1.1.-" evidence="3"/>
<dbReference type="Gene3D" id="3.30.460.80">
    <property type="entry name" value="NADH:ubiquinone oxidoreductase, 30kDa subunit"/>
    <property type="match status" value="1"/>
</dbReference>
<dbReference type="OrthoDB" id="9803286at2"/>
<keyword evidence="3 4" id="KW-1278">Translocase</keyword>
<evidence type="ECO:0000259" key="6">
    <source>
        <dbReference type="Pfam" id="PF00329"/>
    </source>
</evidence>
<dbReference type="GO" id="GO:0050136">
    <property type="term" value="F:NADH dehydrogenase (quinone) (non-electrogenic) activity"/>
    <property type="evidence" value="ECO:0007669"/>
    <property type="project" value="UniProtKB-UniRule"/>
</dbReference>
<proteinExistence type="inferred from homology"/>
<comment type="subunit">
    <text evidence="3">NDH-1 is composed of 14 different subunits. Subunits NuoB, C, D, E, F, and G constitute the peripheral sector of the complex.</text>
</comment>
<dbReference type="GO" id="GO:0008137">
    <property type="term" value="F:NADH dehydrogenase (ubiquinone) activity"/>
    <property type="evidence" value="ECO:0007669"/>
    <property type="project" value="InterPro"/>
</dbReference>
<dbReference type="AlphaFoldDB" id="A0A6N8L0L7"/>
<evidence type="ECO:0000256" key="5">
    <source>
        <dbReference type="RuleBase" id="RU003582"/>
    </source>
</evidence>
<dbReference type="PANTHER" id="PTHR10884:SF14">
    <property type="entry name" value="NADH DEHYDROGENASE [UBIQUINONE] IRON-SULFUR PROTEIN 3, MITOCHONDRIAL"/>
    <property type="match status" value="1"/>
</dbReference>
<reference evidence="7 8" key="1">
    <citation type="submission" date="2019-12" db="EMBL/GenBank/DDBJ databases">
        <authorList>
            <person name="Dong K."/>
        </authorList>
    </citation>
    <scope>NUCLEOTIDE SEQUENCE [LARGE SCALE GENOMIC DNA]</scope>
    <source>
        <strain evidence="7 8">JCM 31225</strain>
    </source>
</reference>
<comment type="caution">
    <text evidence="7">The sequence shown here is derived from an EMBL/GenBank/DDBJ whole genome shotgun (WGS) entry which is preliminary data.</text>
</comment>
<keyword evidence="3 5" id="KW-0874">Quinone</keyword>
<dbReference type="InterPro" id="IPR020396">
    <property type="entry name" value="NADH_UbQ_OxRdtase_CS"/>
</dbReference>
<evidence type="ECO:0000256" key="2">
    <source>
        <dbReference type="ARBA" id="ARBA00022448"/>
    </source>
</evidence>
<keyword evidence="2 3" id="KW-0813">Transport</keyword>
<dbReference type="InterPro" id="IPR010218">
    <property type="entry name" value="NADH_DH_suC"/>
</dbReference>
<dbReference type="PANTHER" id="PTHR10884">
    <property type="entry name" value="NADH DEHYDROGENASE UBIQUINONE IRON-SULFUR PROTEIN 3"/>
    <property type="match status" value="1"/>
</dbReference>
<evidence type="ECO:0000256" key="3">
    <source>
        <dbReference type="HAMAP-Rule" id="MF_01357"/>
    </source>
</evidence>
<name>A0A6N8L0L7_9SPHI</name>
<feature type="domain" description="NADH:ubiquinone oxidoreductase 30kDa subunit" evidence="6">
    <location>
        <begin position="31"/>
        <end position="153"/>
    </location>
</feature>
<dbReference type="GO" id="GO:0005886">
    <property type="term" value="C:plasma membrane"/>
    <property type="evidence" value="ECO:0007669"/>
    <property type="project" value="UniProtKB-SubCell"/>
</dbReference>
<organism evidence="7 8">
    <name type="scientific">Sphingobacterium humi</name>
    <dbReference type="NCBI Taxonomy" id="1796905"/>
    <lineage>
        <taxon>Bacteria</taxon>
        <taxon>Pseudomonadati</taxon>
        <taxon>Bacteroidota</taxon>
        <taxon>Sphingobacteriia</taxon>
        <taxon>Sphingobacteriales</taxon>
        <taxon>Sphingobacteriaceae</taxon>
        <taxon>Sphingobacterium</taxon>
    </lineage>
</organism>
<sequence>MIEKIYSSLEKHIHPDAVQSLETSGLQPAIYLNPQYLKQVCYFLRDTEGYYFDFLADIAAVDYYPEPYFELVYHLTSIPYQQQLVLKVKLENNRSSEELPTAPSVSEVWRTADWHEREAFDLMGIYFEGHPDLRRILMPDDWQGYPLRKDYQDPETYHGISVK</sequence>
<dbReference type="EMBL" id="WSQA01000005">
    <property type="protein sequence ID" value="MVZ62031.1"/>
    <property type="molecule type" value="Genomic_DNA"/>
</dbReference>
<keyword evidence="3" id="KW-1003">Cell membrane</keyword>
<dbReference type="SUPFAM" id="SSF143243">
    <property type="entry name" value="Nqo5-like"/>
    <property type="match status" value="1"/>
</dbReference>
<keyword evidence="3" id="KW-0472">Membrane</keyword>
<dbReference type="InterPro" id="IPR037232">
    <property type="entry name" value="NADH_quin_OxRdtase_su_C/D-like"/>
</dbReference>
<accession>A0A6N8L0L7</accession>
<evidence type="ECO:0000313" key="7">
    <source>
        <dbReference type="EMBL" id="MVZ62031.1"/>
    </source>
</evidence>
<comment type="subcellular location">
    <subcellularLocation>
        <location evidence="3">Cell membrane</location>
        <topology evidence="3">Peripheral membrane protein</topology>
        <orientation evidence="3">Cytoplasmic side</orientation>
    </subcellularLocation>
</comment>
<dbReference type="GO" id="GO:0048038">
    <property type="term" value="F:quinone binding"/>
    <property type="evidence" value="ECO:0007669"/>
    <property type="project" value="UniProtKB-KW"/>
</dbReference>
<dbReference type="Pfam" id="PF00329">
    <property type="entry name" value="Complex1_30kDa"/>
    <property type="match status" value="1"/>
</dbReference>
<dbReference type="RefSeq" id="WP_160368774.1">
    <property type="nucleotide sequence ID" value="NZ_WSQA01000005.1"/>
</dbReference>
<dbReference type="HAMAP" id="MF_01357">
    <property type="entry name" value="NDH1_NuoC"/>
    <property type="match status" value="1"/>
</dbReference>
<keyword evidence="3 4" id="KW-0520">NAD</keyword>
<protein>
    <recommendedName>
        <fullName evidence="3">NADH-quinone oxidoreductase subunit C</fullName>
        <ecNumber evidence="3">7.1.1.-</ecNumber>
    </recommendedName>
    <alternativeName>
        <fullName evidence="3">NADH dehydrogenase I subunit C</fullName>
    </alternativeName>
    <alternativeName>
        <fullName evidence="3">NDH-1 subunit C</fullName>
    </alternativeName>
</protein>
<comment type="catalytic activity">
    <reaction evidence="3 5">
        <text>a quinone + NADH + 5 H(+)(in) = a quinol + NAD(+) + 4 H(+)(out)</text>
        <dbReference type="Rhea" id="RHEA:57888"/>
        <dbReference type="ChEBI" id="CHEBI:15378"/>
        <dbReference type="ChEBI" id="CHEBI:24646"/>
        <dbReference type="ChEBI" id="CHEBI:57540"/>
        <dbReference type="ChEBI" id="CHEBI:57945"/>
        <dbReference type="ChEBI" id="CHEBI:132124"/>
    </reaction>
</comment>
<evidence type="ECO:0000313" key="8">
    <source>
        <dbReference type="Proteomes" id="UP000435036"/>
    </source>
</evidence>
<comment type="function">
    <text evidence="3">NDH-1 shuttles electrons from NADH, via FMN and iron-sulfur (Fe-S) centers, to quinones in the respiratory chain. The immediate electron acceptor for the enzyme in this species is believed to be a menaquinone. Couples the redox reaction to proton translocation (for every two electrons transferred, four hydrogen ions are translocated across the cytoplasmic membrane), and thus conserves the redox energy in a proton gradient.</text>
</comment>
<keyword evidence="8" id="KW-1185">Reference proteome</keyword>
<dbReference type="InterPro" id="IPR001268">
    <property type="entry name" value="NADH_UbQ_OxRdtase_30kDa_su"/>
</dbReference>
<gene>
    <name evidence="3" type="primary">nuoC</name>
    <name evidence="7" type="ORF">GQF63_08370</name>
</gene>
<dbReference type="NCBIfam" id="TIGR01961">
    <property type="entry name" value="NuoC_fam"/>
    <property type="match status" value="1"/>
</dbReference>
<evidence type="ECO:0000256" key="4">
    <source>
        <dbReference type="RuleBase" id="RU003456"/>
    </source>
</evidence>